<evidence type="ECO:0000313" key="3">
    <source>
        <dbReference type="Proteomes" id="UP000314294"/>
    </source>
</evidence>
<sequence length="100" mass="10685">MWTRLRKIKPSEETSERLLPFRRCTIIKEKEAISAGADASSLTPGVILWAEAASGPSPADRNHSSGCTAGNITSVTGSGRHFNGKRIPVPGCIYRAESSS</sequence>
<proteinExistence type="predicted"/>
<feature type="compositionally biased region" description="Polar residues" evidence="1">
    <location>
        <begin position="64"/>
        <end position="77"/>
    </location>
</feature>
<organism evidence="2 3">
    <name type="scientific">Liparis tanakae</name>
    <name type="common">Tanaka's snailfish</name>
    <dbReference type="NCBI Taxonomy" id="230148"/>
    <lineage>
        <taxon>Eukaryota</taxon>
        <taxon>Metazoa</taxon>
        <taxon>Chordata</taxon>
        <taxon>Craniata</taxon>
        <taxon>Vertebrata</taxon>
        <taxon>Euteleostomi</taxon>
        <taxon>Actinopterygii</taxon>
        <taxon>Neopterygii</taxon>
        <taxon>Teleostei</taxon>
        <taxon>Neoteleostei</taxon>
        <taxon>Acanthomorphata</taxon>
        <taxon>Eupercaria</taxon>
        <taxon>Perciformes</taxon>
        <taxon>Cottioidei</taxon>
        <taxon>Cottales</taxon>
        <taxon>Liparidae</taxon>
        <taxon>Liparis</taxon>
    </lineage>
</organism>
<gene>
    <name evidence="2" type="ORF">EYF80_010265</name>
</gene>
<reference evidence="2 3" key="1">
    <citation type="submission" date="2019-03" db="EMBL/GenBank/DDBJ databases">
        <title>First draft genome of Liparis tanakae, snailfish: a comprehensive survey of snailfish specific genes.</title>
        <authorList>
            <person name="Kim W."/>
            <person name="Song I."/>
            <person name="Jeong J.-H."/>
            <person name="Kim D."/>
            <person name="Kim S."/>
            <person name="Ryu S."/>
            <person name="Song J.Y."/>
            <person name="Lee S.K."/>
        </authorList>
    </citation>
    <scope>NUCLEOTIDE SEQUENCE [LARGE SCALE GENOMIC DNA]</scope>
    <source>
        <tissue evidence="2">Muscle</tissue>
    </source>
</reference>
<protein>
    <submittedName>
        <fullName evidence="2">Uncharacterized protein</fullName>
    </submittedName>
</protein>
<name>A0A4Z2INR3_9TELE</name>
<accession>A0A4Z2INR3</accession>
<feature type="region of interest" description="Disordered" evidence="1">
    <location>
        <begin position="53"/>
        <end position="82"/>
    </location>
</feature>
<dbReference type="Proteomes" id="UP000314294">
    <property type="component" value="Unassembled WGS sequence"/>
</dbReference>
<dbReference type="EMBL" id="SRLO01000064">
    <property type="protein sequence ID" value="TNN79451.1"/>
    <property type="molecule type" value="Genomic_DNA"/>
</dbReference>
<keyword evidence="3" id="KW-1185">Reference proteome</keyword>
<evidence type="ECO:0000313" key="2">
    <source>
        <dbReference type="EMBL" id="TNN79451.1"/>
    </source>
</evidence>
<comment type="caution">
    <text evidence="2">The sequence shown here is derived from an EMBL/GenBank/DDBJ whole genome shotgun (WGS) entry which is preliminary data.</text>
</comment>
<evidence type="ECO:0000256" key="1">
    <source>
        <dbReference type="SAM" id="MobiDB-lite"/>
    </source>
</evidence>
<dbReference type="AlphaFoldDB" id="A0A4Z2INR3"/>